<reference evidence="5 6" key="1">
    <citation type="submission" date="2019-11" db="EMBL/GenBank/DDBJ databases">
        <title>Venturia inaequalis Genome Resource.</title>
        <authorList>
            <person name="Lichtner F.J."/>
        </authorList>
    </citation>
    <scope>NUCLEOTIDE SEQUENCE [LARGE SCALE GENOMIC DNA]</scope>
    <source>
        <strain evidence="5">Bline_iso_100314</strain>
    </source>
</reference>
<gene>
    <name evidence="5" type="ORF">BLS_008402</name>
</gene>
<dbReference type="SUPFAM" id="SSF54534">
    <property type="entry name" value="FKBP-like"/>
    <property type="match status" value="1"/>
</dbReference>
<name>A0A8H3U5R0_VENIN</name>
<evidence type="ECO:0000259" key="4">
    <source>
        <dbReference type="PROSITE" id="PS50198"/>
    </source>
</evidence>
<evidence type="ECO:0000256" key="2">
    <source>
        <dbReference type="SAM" id="MobiDB-lite"/>
    </source>
</evidence>
<feature type="transmembrane region" description="Helical" evidence="3">
    <location>
        <begin position="161"/>
        <end position="187"/>
    </location>
</feature>
<sequence>MGPKKGGAKDAKASGSKSKEPKESKDDKKKLKPATSINVRHILCEKHSKKEEALAKLNEGAKFDEVAREFSEDKARQGGSLGWKVRGSLIKEFEDLAYELDPSTTGNPKWAEVKTREGYHILMVEGRKSREFSVRQVDTIFSVPGNPLAFLQSRLWLRYPALSLLAAVACLLPIAAVVTPATISVVLNQDVTTTKGTPPQLYFDPNQYGNLQTLVRADYLGPSSDTTRTAYGSALTGQILPIPASQSNLTYVLDFIGPAVRCEPASARFINDTYTAYRSQISQAGVENEYHYISWVPIAGKKINLTGATGTTLDVVSTDAAHIYIIPNTSVSGPIYVGGMEITSSVDHFGYQDLLDCSLYNASYTAFFNFSHPQQKIDIRSHTFLNPVNVSSDISQWRFSTKSSPNMIKQQAQCISYQSIMEAFGKLLVGYNWNRDGFTVNEATSWNMLSIDWTSRNATQRGLEELFQNITLSMLSVPALTMNETIAEANQVDIIIYRTFNIYAYTPRDLWLAYSIAGAAAFLCVCAGIYAIWRNGGCYQTNFSTFIRVTKDEVLFKYISSNDSGAEPLPKDLAEVRLMLGG</sequence>
<keyword evidence="1" id="KW-0697">Rotamase</keyword>
<evidence type="ECO:0000313" key="5">
    <source>
        <dbReference type="EMBL" id="KAE9964381.1"/>
    </source>
</evidence>
<dbReference type="Proteomes" id="UP000433883">
    <property type="component" value="Unassembled WGS sequence"/>
</dbReference>
<keyword evidence="3" id="KW-1133">Transmembrane helix</keyword>
<keyword evidence="3" id="KW-0472">Membrane</keyword>
<evidence type="ECO:0000256" key="1">
    <source>
        <dbReference type="PROSITE-ProRule" id="PRU00278"/>
    </source>
</evidence>
<feature type="region of interest" description="Disordered" evidence="2">
    <location>
        <begin position="1"/>
        <end position="34"/>
    </location>
</feature>
<keyword evidence="3" id="KW-0812">Transmembrane</keyword>
<dbReference type="PANTHER" id="PTHR35041:SF6">
    <property type="entry name" value="FORMYLMETHIONINE DEFORMYLASE-LIKE PROTEIN-RELATED"/>
    <property type="match status" value="1"/>
</dbReference>
<feature type="domain" description="PpiC" evidence="4">
    <location>
        <begin position="34"/>
        <end position="126"/>
    </location>
</feature>
<dbReference type="PROSITE" id="PS50198">
    <property type="entry name" value="PPIC_PPIASE_2"/>
    <property type="match status" value="1"/>
</dbReference>
<accession>A0A8H3U5R0</accession>
<dbReference type="InterPro" id="IPR046357">
    <property type="entry name" value="PPIase_dom_sf"/>
</dbReference>
<evidence type="ECO:0000313" key="6">
    <source>
        <dbReference type="Proteomes" id="UP000433883"/>
    </source>
</evidence>
<feature type="compositionally biased region" description="Basic and acidic residues" evidence="2">
    <location>
        <begin position="7"/>
        <end position="29"/>
    </location>
</feature>
<keyword evidence="1" id="KW-0413">Isomerase</keyword>
<evidence type="ECO:0000256" key="3">
    <source>
        <dbReference type="SAM" id="Phobius"/>
    </source>
</evidence>
<dbReference type="PANTHER" id="PTHR35041">
    <property type="entry name" value="MEDIATOR OF RNA POLYMERASE II TRANSCRIPTION SUBUNIT 1"/>
    <property type="match status" value="1"/>
</dbReference>
<protein>
    <recommendedName>
        <fullName evidence="4">PpiC domain-containing protein</fullName>
    </recommendedName>
</protein>
<organism evidence="5 6">
    <name type="scientific">Venturia inaequalis</name>
    <name type="common">Apple scab fungus</name>
    <dbReference type="NCBI Taxonomy" id="5025"/>
    <lineage>
        <taxon>Eukaryota</taxon>
        <taxon>Fungi</taxon>
        <taxon>Dikarya</taxon>
        <taxon>Ascomycota</taxon>
        <taxon>Pezizomycotina</taxon>
        <taxon>Dothideomycetes</taxon>
        <taxon>Pleosporomycetidae</taxon>
        <taxon>Venturiales</taxon>
        <taxon>Venturiaceae</taxon>
        <taxon>Venturia</taxon>
    </lineage>
</organism>
<dbReference type="AlphaFoldDB" id="A0A8H3U5R0"/>
<dbReference type="InterPro" id="IPR000297">
    <property type="entry name" value="PPIase_PpiC"/>
</dbReference>
<feature type="transmembrane region" description="Helical" evidence="3">
    <location>
        <begin position="511"/>
        <end position="533"/>
    </location>
</feature>
<proteinExistence type="predicted"/>
<dbReference type="GO" id="GO:0003755">
    <property type="term" value="F:peptidyl-prolyl cis-trans isomerase activity"/>
    <property type="evidence" value="ECO:0007669"/>
    <property type="project" value="UniProtKB-KW"/>
</dbReference>
<dbReference type="Gene3D" id="3.10.50.40">
    <property type="match status" value="1"/>
</dbReference>
<dbReference type="Pfam" id="PF13616">
    <property type="entry name" value="Rotamase_3"/>
    <property type="match status" value="1"/>
</dbReference>
<dbReference type="EMBL" id="WNWQ01000709">
    <property type="protein sequence ID" value="KAE9964381.1"/>
    <property type="molecule type" value="Genomic_DNA"/>
</dbReference>
<comment type="caution">
    <text evidence="5">The sequence shown here is derived from an EMBL/GenBank/DDBJ whole genome shotgun (WGS) entry which is preliminary data.</text>
</comment>